<dbReference type="RefSeq" id="WP_370595763.1">
    <property type="nucleotide sequence ID" value="NZ_JALBUR010000007.1"/>
</dbReference>
<keyword evidence="1" id="KW-0812">Transmembrane</keyword>
<evidence type="ECO:0000256" key="1">
    <source>
        <dbReference type="SAM" id="Phobius"/>
    </source>
</evidence>
<evidence type="ECO:0000313" key="4">
    <source>
        <dbReference type="Proteomes" id="UP001286174"/>
    </source>
</evidence>
<gene>
    <name evidence="3" type="ORF">MOZ60_04205</name>
</gene>
<comment type="caution">
    <text evidence="3">The sequence shown here is derived from an EMBL/GenBank/DDBJ whole genome shotgun (WGS) entry which is preliminary data.</text>
</comment>
<dbReference type="PROSITE" id="PS51257">
    <property type="entry name" value="PROKAR_LIPOPROTEIN"/>
    <property type="match status" value="1"/>
</dbReference>
<feature type="transmembrane region" description="Helical" evidence="1">
    <location>
        <begin position="340"/>
        <end position="362"/>
    </location>
</feature>
<keyword evidence="1" id="KW-1133">Transmembrane helix</keyword>
<keyword evidence="4" id="KW-1185">Reference proteome</keyword>
<feature type="transmembrane region" description="Helical" evidence="1">
    <location>
        <begin position="275"/>
        <end position="295"/>
    </location>
</feature>
<feature type="transmembrane region" description="Helical" evidence="1">
    <location>
        <begin position="368"/>
        <end position="387"/>
    </location>
</feature>
<feature type="domain" description="GGDEF" evidence="2">
    <location>
        <begin position="439"/>
        <end position="569"/>
    </location>
</feature>
<feature type="transmembrane region" description="Helical" evidence="1">
    <location>
        <begin position="211"/>
        <end position="228"/>
    </location>
</feature>
<dbReference type="AlphaFoldDB" id="A0AB35U7K9"/>
<dbReference type="InterPro" id="IPR050469">
    <property type="entry name" value="Diguanylate_Cyclase"/>
</dbReference>
<protein>
    <submittedName>
        <fullName evidence="3">GGDEF domain-containing protein</fullName>
    </submittedName>
</protein>
<dbReference type="InterPro" id="IPR043128">
    <property type="entry name" value="Rev_trsase/Diguanyl_cyclase"/>
</dbReference>
<dbReference type="SMART" id="SM00267">
    <property type="entry name" value="GGDEF"/>
    <property type="match status" value="1"/>
</dbReference>
<keyword evidence="1" id="KW-0472">Membrane</keyword>
<dbReference type="Proteomes" id="UP001286174">
    <property type="component" value="Unassembled WGS sequence"/>
</dbReference>
<feature type="transmembrane region" description="Helical" evidence="1">
    <location>
        <begin position="177"/>
        <end position="199"/>
    </location>
</feature>
<sequence>MKQNKASRLRSSGPLFLAVCLTVYVVIVLACYGWSGSLTAWRGEDLPDFSTGWKIVGTDEDVNLDELGKAAGSDGEVTIYNYLPDTLSYGENLIFESDNIFFKVKIGGDEVYNYTEKPFVLAGRSYGYTFHSIGLGRRQAGVRVEMTIYPAYQGAGGISEISVGSSGTYMNYLFVRFLPAFVISILIITLGVTMLYISYGSSNLKTPLVDSFRMFSLTAILFGTWSLVESRVPIVLTSCPDLWRCFTFTMLMIVPYPAVRAANAWMIKPNPKIDHFFLAVVTFNVVVCTGAYILFHLDLWQCRLLIHAALILSIAVMCIMSVDQIVQYKRNHIHNPRREILWVIILLAFACMVVDLVRYAGYGAPEDAARYSRIGFLMLMLVLIMVFKSEMIIHMKKSLEADVYHMMAYKDVMTGFYNRSALLDVQENLDKEMASGKVRDLIIVYADLNFLKRVNDHYGHQAGDDYIIRCAHMLQDSFGRYGRLFRLGGDEFMAVLDGEDVFADYDQGELALLDLLAKQTPDAKKPPVSLSWGFAISRKEKPVTMEKLESMADARMYEMKVQMKAERLD</sequence>
<evidence type="ECO:0000313" key="3">
    <source>
        <dbReference type="EMBL" id="MDX8419295.1"/>
    </source>
</evidence>
<reference evidence="3 4" key="1">
    <citation type="submission" date="2022-03" db="EMBL/GenBank/DDBJ databases">
        <title>Novel taxa within the pig intestine.</title>
        <authorList>
            <person name="Wylensek D."/>
            <person name="Bishof K."/>
            <person name="Afrizal A."/>
            <person name="Clavel T."/>
        </authorList>
    </citation>
    <scope>NUCLEOTIDE SEQUENCE [LARGE SCALE GENOMIC DNA]</scope>
    <source>
        <strain evidence="3 4">CLA-KB-P133</strain>
    </source>
</reference>
<feature type="transmembrane region" description="Helical" evidence="1">
    <location>
        <begin position="307"/>
        <end position="328"/>
    </location>
</feature>
<feature type="transmembrane region" description="Helical" evidence="1">
    <location>
        <begin position="234"/>
        <end position="254"/>
    </location>
</feature>
<proteinExistence type="predicted"/>
<dbReference type="PANTHER" id="PTHR45138:SF9">
    <property type="entry name" value="DIGUANYLATE CYCLASE DGCM-RELATED"/>
    <property type="match status" value="1"/>
</dbReference>
<dbReference type="PROSITE" id="PS50887">
    <property type="entry name" value="GGDEF"/>
    <property type="match status" value="1"/>
</dbReference>
<dbReference type="InterPro" id="IPR029787">
    <property type="entry name" value="Nucleotide_cyclase"/>
</dbReference>
<dbReference type="Pfam" id="PF00990">
    <property type="entry name" value="GGDEF"/>
    <property type="match status" value="1"/>
</dbReference>
<dbReference type="PANTHER" id="PTHR45138">
    <property type="entry name" value="REGULATORY COMPONENTS OF SENSORY TRANSDUCTION SYSTEM"/>
    <property type="match status" value="1"/>
</dbReference>
<dbReference type="CDD" id="cd01949">
    <property type="entry name" value="GGDEF"/>
    <property type="match status" value="1"/>
</dbReference>
<feature type="transmembrane region" description="Helical" evidence="1">
    <location>
        <begin position="12"/>
        <end position="35"/>
    </location>
</feature>
<name>A0AB35U7K9_9FIRM</name>
<organism evidence="3 4">
    <name type="scientific">Grylomicrobium aquisgranensis</name>
    <dbReference type="NCBI Taxonomy" id="2926318"/>
    <lineage>
        <taxon>Bacteria</taxon>
        <taxon>Bacillati</taxon>
        <taxon>Bacillota</taxon>
        <taxon>Erysipelotrichia</taxon>
        <taxon>Erysipelotrichales</taxon>
        <taxon>Erysipelotrichaceae</taxon>
        <taxon>Grylomicrobium</taxon>
    </lineage>
</organism>
<dbReference type="EMBL" id="JALBUR010000007">
    <property type="protein sequence ID" value="MDX8419295.1"/>
    <property type="molecule type" value="Genomic_DNA"/>
</dbReference>
<dbReference type="SUPFAM" id="SSF55073">
    <property type="entry name" value="Nucleotide cyclase"/>
    <property type="match status" value="1"/>
</dbReference>
<dbReference type="GO" id="GO:0052621">
    <property type="term" value="F:diguanylate cyclase activity"/>
    <property type="evidence" value="ECO:0007669"/>
    <property type="project" value="TreeGrafter"/>
</dbReference>
<evidence type="ECO:0000259" key="2">
    <source>
        <dbReference type="PROSITE" id="PS50887"/>
    </source>
</evidence>
<accession>A0AB35U7K9</accession>
<dbReference type="Gene3D" id="3.30.70.270">
    <property type="match status" value="1"/>
</dbReference>
<dbReference type="NCBIfam" id="TIGR00254">
    <property type="entry name" value="GGDEF"/>
    <property type="match status" value="1"/>
</dbReference>
<dbReference type="InterPro" id="IPR000160">
    <property type="entry name" value="GGDEF_dom"/>
</dbReference>